<keyword evidence="2" id="KW-1185">Reference proteome</keyword>
<gene>
    <name evidence="1" type="ORF">QFC24_006893</name>
</gene>
<proteinExistence type="predicted"/>
<name>A0ACC2WXB4_9TREE</name>
<reference evidence="1" key="1">
    <citation type="submission" date="2023-04" db="EMBL/GenBank/DDBJ databases">
        <title>Draft Genome sequencing of Naganishia species isolated from polar environments using Oxford Nanopore Technology.</title>
        <authorList>
            <person name="Leo P."/>
            <person name="Venkateswaran K."/>
        </authorList>
    </citation>
    <scope>NUCLEOTIDE SEQUENCE</scope>
    <source>
        <strain evidence="1">DBVPG 5303</strain>
    </source>
</reference>
<organism evidence="1 2">
    <name type="scientific">Naganishia onofrii</name>
    <dbReference type="NCBI Taxonomy" id="1851511"/>
    <lineage>
        <taxon>Eukaryota</taxon>
        <taxon>Fungi</taxon>
        <taxon>Dikarya</taxon>
        <taxon>Basidiomycota</taxon>
        <taxon>Agaricomycotina</taxon>
        <taxon>Tremellomycetes</taxon>
        <taxon>Filobasidiales</taxon>
        <taxon>Filobasidiaceae</taxon>
        <taxon>Naganishia</taxon>
    </lineage>
</organism>
<evidence type="ECO:0000313" key="2">
    <source>
        <dbReference type="Proteomes" id="UP001234202"/>
    </source>
</evidence>
<dbReference type="Proteomes" id="UP001234202">
    <property type="component" value="Unassembled WGS sequence"/>
</dbReference>
<sequence>MRFNAIIISALAVASLGVKAAPAADGKLDARNDDDCDWKCVPRTHTPPPCVEYCIFEGWDCNTGDLHGFVSQAPDIKGCAANGFSKPESVNTPLTSRQVLGHWPICDASVHNGNFCYGKGIKDAKVSP</sequence>
<dbReference type="EMBL" id="JASBWV010000041">
    <property type="protein sequence ID" value="KAJ9115785.1"/>
    <property type="molecule type" value="Genomic_DNA"/>
</dbReference>
<comment type="caution">
    <text evidence="1">The sequence shown here is derived from an EMBL/GenBank/DDBJ whole genome shotgun (WGS) entry which is preliminary data.</text>
</comment>
<accession>A0ACC2WXB4</accession>
<evidence type="ECO:0000313" key="1">
    <source>
        <dbReference type="EMBL" id="KAJ9115785.1"/>
    </source>
</evidence>
<protein>
    <submittedName>
        <fullName evidence="1">Uncharacterized protein</fullName>
    </submittedName>
</protein>